<keyword evidence="3" id="KW-0285">Flavoprotein</keyword>
<keyword evidence="5 9" id="KW-0560">Oxidoreductase</keyword>
<dbReference type="Gene3D" id="3.50.50.60">
    <property type="entry name" value="FAD/NAD(P)-binding domain"/>
    <property type="match status" value="2"/>
</dbReference>
<protein>
    <recommendedName>
        <fullName evidence="2">Thioredoxin reductase</fullName>
    </recommendedName>
</protein>
<accession>A0A097GZT2</accession>
<dbReference type="InterPro" id="IPR050097">
    <property type="entry name" value="Ferredoxin-NADP_redctase_2"/>
</dbReference>
<keyword evidence="6" id="KW-1015">Disulfide bond</keyword>
<dbReference type="GO" id="GO:0016668">
    <property type="term" value="F:oxidoreductase activity, acting on a sulfur group of donors, NAD(P) as acceptor"/>
    <property type="evidence" value="ECO:0007669"/>
    <property type="project" value="UniProtKB-ARBA"/>
</dbReference>
<dbReference type="Pfam" id="PF07992">
    <property type="entry name" value="Pyr_redox_2"/>
    <property type="match status" value="1"/>
</dbReference>
<evidence type="ECO:0000259" key="8">
    <source>
        <dbReference type="Pfam" id="PF07992"/>
    </source>
</evidence>
<name>A0A097GZT2_9HYPH</name>
<feature type="domain" description="FAD/NAD(P)-binding" evidence="8">
    <location>
        <begin position="6"/>
        <end position="295"/>
    </location>
</feature>
<dbReference type="InterPro" id="IPR008255">
    <property type="entry name" value="Pyr_nucl-diS_OxRdtase_2_AS"/>
</dbReference>
<evidence type="ECO:0000313" key="9">
    <source>
        <dbReference type="EMBL" id="AIT41417.1"/>
    </source>
</evidence>
<dbReference type="InterPro" id="IPR023753">
    <property type="entry name" value="FAD/NAD-binding_dom"/>
</dbReference>
<proteinExistence type="inferred from homology"/>
<dbReference type="SUPFAM" id="SSF51905">
    <property type="entry name" value="FAD/NAD(P)-binding domain"/>
    <property type="match status" value="1"/>
</dbReference>
<sequence>MVNFEKLIIVGAGPAGLTAGIYAARSMLHPLIIAGPVPGGQLISTTEIENFPGFASKMQGYELMEKMRTQAAKLGARIVADSVEEIDTSELPFHMLTASGKVYVANSIIVATGSEPKTLKLPNEGKLRGSGVSTCATCDGFFYKNKNVAIVGGGNTAATDALYLAKIVKSVTVVCRGNKLTCEKVLEEKLLEHKNIKVLYNSIVVKYITKHSDNTGLRAIQIASPEAKYSIRVEGVFIAIGTTPCSSAFASLEKDPQGYIITKPNSTKTNIIGIFAAGDVNSACYKQAVIAAGSGCIAALELEQFLCT</sequence>
<reference evidence="9" key="1">
    <citation type="journal article" date="2014" name="Cell">
        <title>Sympatric speciation in a bacterial endosymbiont results in two genomes with the functionality of one.</title>
        <authorList>
            <person name="Van Leuven J.T."/>
            <person name="Meister R.C."/>
            <person name="Simon C."/>
            <person name="McCutcheon J.P."/>
        </authorList>
    </citation>
    <scope>NUCLEOTIDE SEQUENCE</scope>
    <source>
        <strain evidence="9">TETAUR1a</strain>
    </source>
</reference>
<keyword evidence="4" id="KW-0274">FAD</keyword>
<organism evidence="9">
    <name type="scientific">Candidatus Hodgkinia cicadicola</name>
    <dbReference type="NCBI Taxonomy" id="573658"/>
    <lineage>
        <taxon>Bacteria</taxon>
        <taxon>Pseudomonadati</taxon>
        <taxon>Pseudomonadota</taxon>
        <taxon>Alphaproteobacteria</taxon>
        <taxon>Hyphomicrobiales</taxon>
        <taxon>Candidatus Hodgkinia</taxon>
    </lineage>
</organism>
<evidence type="ECO:0000256" key="1">
    <source>
        <dbReference type="ARBA" id="ARBA00009333"/>
    </source>
</evidence>
<evidence type="ECO:0000256" key="2">
    <source>
        <dbReference type="ARBA" id="ARBA00018719"/>
    </source>
</evidence>
<evidence type="ECO:0000256" key="3">
    <source>
        <dbReference type="ARBA" id="ARBA00022630"/>
    </source>
</evidence>
<dbReference type="InterPro" id="IPR036188">
    <property type="entry name" value="FAD/NAD-bd_sf"/>
</dbReference>
<dbReference type="PROSITE" id="PS00573">
    <property type="entry name" value="PYRIDINE_REDOX_2"/>
    <property type="match status" value="1"/>
</dbReference>
<evidence type="ECO:0000256" key="4">
    <source>
        <dbReference type="ARBA" id="ARBA00022827"/>
    </source>
</evidence>
<dbReference type="EMBL" id="KJ939343">
    <property type="protein sequence ID" value="AIT41417.1"/>
    <property type="molecule type" value="Genomic_DNA"/>
</dbReference>
<dbReference type="AlphaFoldDB" id="A0A097GZT2"/>
<gene>
    <name evidence="9" type="primary">trxB</name>
    <name evidence="9" type="ORF">HCTETAUR1_010</name>
</gene>
<dbReference type="PRINTS" id="PR00469">
    <property type="entry name" value="PNDRDTASEII"/>
</dbReference>
<evidence type="ECO:0000256" key="6">
    <source>
        <dbReference type="ARBA" id="ARBA00023157"/>
    </source>
</evidence>
<evidence type="ECO:0000256" key="7">
    <source>
        <dbReference type="ARBA" id="ARBA00023284"/>
    </source>
</evidence>
<keyword evidence="7" id="KW-0676">Redox-active center</keyword>
<dbReference type="PANTHER" id="PTHR48105">
    <property type="entry name" value="THIOREDOXIN REDUCTASE 1-RELATED-RELATED"/>
    <property type="match status" value="1"/>
</dbReference>
<dbReference type="PRINTS" id="PR00368">
    <property type="entry name" value="FADPNR"/>
</dbReference>
<comment type="similarity">
    <text evidence="1">Belongs to the class-II pyridine nucleotide-disulfide oxidoreductase family.</text>
</comment>
<evidence type="ECO:0000256" key="5">
    <source>
        <dbReference type="ARBA" id="ARBA00023002"/>
    </source>
</evidence>